<name>A0A3N1D290_9ACTN</name>
<dbReference type="EMBL" id="RJKE01000001">
    <property type="protein sequence ID" value="ROO87654.1"/>
    <property type="molecule type" value="Genomic_DNA"/>
</dbReference>
<protein>
    <submittedName>
        <fullName evidence="2">Putative FMN-binding protein</fullName>
    </submittedName>
</protein>
<dbReference type="Proteomes" id="UP000272400">
    <property type="component" value="Unassembled WGS sequence"/>
</dbReference>
<organism evidence="2 3">
    <name type="scientific">Actinocorallia herbida</name>
    <dbReference type="NCBI Taxonomy" id="58109"/>
    <lineage>
        <taxon>Bacteria</taxon>
        <taxon>Bacillati</taxon>
        <taxon>Actinomycetota</taxon>
        <taxon>Actinomycetes</taxon>
        <taxon>Streptosporangiales</taxon>
        <taxon>Thermomonosporaceae</taxon>
        <taxon>Actinocorallia</taxon>
    </lineage>
</organism>
<reference evidence="2 3" key="1">
    <citation type="submission" date="2018-11" db="EMBL/GenBank/DDBJ databases">
        <title>Sequencing the genomes of 1000 actinobacteria strains.</title>
        <authorList>
            <person name="Klenk H.-P."/>
        </authorList>
    </citation>
    <scope>NUCLEOTIDE SEQUENCE [LARGE SCALE GENOMIC DNA]</scope>
    <source>
        <strain evidence="2 3">DSM 44254</strain>
    </source>
</reference>
<feature type="compositionally biased region" description="Basic and acidic residues" evidence="1">
    <location>
        <begin position="141"/>
        <end position="150"/>
    </location>
</feature>
<proteinExistence type="predicted"/>
<keyword evidence="3" id="KW-1185">Reference proteome</keyword>
<dbReference type="InterPro" id="IPR012349">
    <property type="entry name" value="Split_barrel_FMN-bd"/>
</dbReference>
<feature type="compositionally biased region" description="Low complexity" evidence="1">
    <location>
        <begin position="103"/>
        <end position="139"/>
    </location>
</feature>
<dbReference type="Gene3D" id="2.30.110.10">
    <property type="entry name" value="Electron Transport, Fmn-binding Protein, Chain A"/>
    <property type="match status" value="1"/>
</dbReference>
<accession>A0A3N1D290</accession>
<dbReference type="AlphaFoldDB" id="A0A3N1D290"/>
<feature type="region of interest" description="Disordered" evidence="1">
    <location>
        <begin position="93"/>
        <end position="150"/>
    </location>
</feature>
<dbReference type="Pfam" id="PF04299">
    <property type="entry name" value="FMN_bind_2"/>
    <property type="match status" value="1"/>
</dbReference>
<dbReference type="InterPro" id="IPR007396">
    <property type="entry name" value="TR_PAI2-type"/>
</dbReference>
<sequence>MFIQPWDTSLDEAEWRSWIAGGHDFGQLCVNGPPGQAPVVVPTHFRCDRSDLLVHPARPIPAWKAVDHDPNVVLSVIDDYAFIPGPWRAPAASPPAMGCRPVTTRPCSSPAAPTSSTTPEPRPSCCAASSPASSPTATTGLDEHRNEKSR</sequence>
<evidence type="ECO:0000313" key="3">
    <source>
        <dbReference type="Proteomes" id="UP000272400"/>
    </source>
</evidence>
<gene>
    <name evidence="2" type="ORF">EDD29_5278</name>
</gene>
<evidence type="ECO:0000256" key="1">
    <source>
        <dbReference type="SAM" id="MobiDB-lite"/>
    </source>
</evidence>
<comment type="caution">
    <text evidence="2">The sequence shown here is derived from an EMBL/GenBank/DDBJ whole genome shotgun (WGS) entry which is preliminary data.</text>
</comment>
<dbReference type="SUPFAM" id="SSF50475">
    <property type="entry name" value="FMN-binding split barrel"/>
    <property type="match status" value="1"/>
</dbReference>
<evidence type="ECO:0000313" key="2">
    <source>
        <dbReference type="EMBL" id="ROO87654.1"/>
    </source>
</evidence>